<evidence type="ECO:0000313" key="2">
    <source>
        <dbReference type="EMBL" id="CAI2380608.1"/>
    </source>
</evidence>
<dbReference type="AlphaFoldDB" id="A0AAD1XW89"/>
<protein>
    <submittedName>
        <fullName evidence="2">Uncharacterized protein</fullName>
    </submittedName>
</protein>
<keyword evidence="3" id="KW-1185">Reference proteome</keyword>
<reference evidence="2" key="1">
    <citation type="submission" date="2023-07" db="EMBL/GenBank/DDBJ databases">
        <authorList>
            <consortium name="AG Swart"/>
            <person name="Singh M."/>
            <person name="Singh A."/>
            <person name="Seah K."/>
            <person name="Emmerich C."/>
        </authorList>
    </citation>
    <scope>NUCLEOTIDE SEQUENCE</scope>
    <source>
        <strain evidence="2">DP1</strain>
    </source>
</reference>
<gene>
    <name evidence="2" type="ORF">ECRASSUSDP1_LOCUS22044</name>
</gene>
<evidence type="ECO:0000256" key="1">
    <source>
        <dbReference type="SAM" id="SignalP"/>
    </source>
</evidence>
<evidence type="ECO:0000313" key="3">
    <source>
        <dbReference type="Proteomes" id="UP001295684"/>
    </source>
</evidence>
<dbReference type="EMBL" id="CAMPGE010022573">
    <property type="protein sequence ID" value="CAI2380608.1"/>
    <property type="molecule type" value="Genomic_DNA"/>
</dbReference>
<name>A0AAD1XW89_EUPCR</name>
<accession>A0AAD1XW89</accession>
<organism evidence="2 3">
    <name type="scientific">Euplotes crassus</name>
    <dbReference type="NCBI Taxonomy" id="5936"/>
    <lineage>
        <taxon>Eukaryota</taxon>
        <taxon>Sar</taxon>
        <taxon>Alveolata</taxon>
        <taxon>Ciliophora</taxon>
        <taxon>Intramacronucleata</taxon>
        <taxon>Spirotrichea</taxon>
        <taxon>Hypotrichia</taxon>
        <taxon>Euplotida</taxon>
        <taxon>Euplotidae</taxon>
        <taxon>Moneuplotes</taxon>
    </lineage>
</organism>
<comment type="caution">
    <text evidence="2">The sequence shown here is derived from an EMBL/GenBank/DDBJ whole genome shotgun (WGS) entry which is preliminary data.</text>
</comment>
<feature type="signal peptide" evidence="1">
    <location>
        <begin position="1"/>
        <end position="16"/>
    </location>
</feature>
<feature type="chain" id="PRO_5042059583" evidence="1">
    <location>
        <begin position="17"/>
        <end position="214"/>
    </location>
</feature>
<sequence length="214" mass="24325">MKSLLILLAIVVIASCEPEHPRWPTKFSVDFSETFKYGPLEKSTDGSFFYDAASGRYKISRENGHYDRYCGANGLKIFQNTPCEQIVDASGDRYIHYPEKNQCCFCCDAVHGCGILKPNWQQGAEFLGETEYNGVSAYKWDKKGLQSNFYYETISENPENRIMLGIDQQPNDNQVYDPATWSRDFDDSELELPSICDRSNTCSWVSVCTAVNHA</sequence>
<dbReference type="PROSITE" id="PS51257">
    <property type="entry name" value="PROKAR_LIPOPROTEIN"/>
    <property type="match status" value="1"/>
</dbReference>
<proteinExistence type="predicted"/>
<dbReference type="Proteomes" id="UP001295684">
    <property type="component" value="Unassembled WGS sequence"/>
</dbReference>
<keyword evidence="1" id="KW-0732">Signal</keyword>